<feature type="region of interest" description="Disordered" evidence="5">
    <location>
        <begin position="704"/>
        <end position="730"/>
    </location>
</feature>
<feature type="region of interest" description="Disordered" evidence="5">
    <location>
        <begin position="15"/>
        <end position="43"/>
    </location>
</feature>
<evidence type="ECO:0000256" key="2">
    <source>
        <dbReference type="ARBA" id="ARBA00022771"/>
    </source>
</evidence>
<evidence type="ECO:0000256" key="5">
    <source>
        <dbReference type="SAM" id="MobiDB-lite"/>
    </source>
</evidence>
<feature type="compositionally biased region" description="Low complexity" evidence="5">
    <location>
        <begin position="25"/>
        <end position="38"/>
    </location>
</feature>
<feature type="domain" description="GRF-type" evidence="6">
    <location>
        <begin position="1044"/>
        <end position="1103"/>
    </location>
</feature>
<dbReference type="PANTHER" id="PTHR33248">
    <property type="entry name" value="ZINC ION-BINDING PROTEIN"/>
    <property type="match status" value="1"/>
</dbReference>
<feature type="region of interest" description="Disordered" evidence="5">
    <location>
        <begin position="986"/>
        <end position="1012"/>
    </location>
</feature>
<feature type="compositionally biased region" description="Basic and acidic residues" evidence="5">
    <location>
        <begin position="991"/>
        <end position="1000"/>
    </location>
</feature>
<comment type="caution">
    <text evidence="7">The sequence shown here is derived from an EMBL/GenBank/DDBJ whole genome shotgun (WGS) entry which is preliminary data.</text>
</comment>
<feature type="region of interest" description="Disordered" evidence="5">
    <location>
        <begin position="1111"/>
        <end position="1131"/>
    </location>
</feature>
<dbReference type="EMBL" id="JBHFFA010000004">
    <property type="protein sequence ID" value="KAL2631979.1"/>
    <property type="molecule type" value="Genomic_DNA"/>
</dbReference>
<feature type="compositionally biased region" description="Polar residues" evidence="5">
    <location>
        <begin position="842"/>
        <end position="852"/>
    </location>
</feature>
<feature type="compositionally biased region" description="Basic and acidic residues" evidence="5">
    <location>
        <begin position="789"/>
        <end position="802"/>
    </location>
</feature>
<evidence type="ECO:0000313" key="7">
    <source>
        <dbReference type="EMBL" id="KAL2631979.1"/>
    </source>
</evidence>
<gene>
    <name evidence="7" type="ORF">R1flu_016665</name>
</gene>
<proteinExistence type="predicted"/>
<evidence type="ECO:0000256" key="4">
    <source>
        <dbReference type="PROSITE-ProRule" id="PRU01343"/>
    </source>
</evidence>
<dbReference type="Proteomes" id="UP001605036">
    <property type="component" value="Unassembled WGS sequence"/>
</dbReference>
<feature type="domain" description="GRF-type" evidence="6">
    <location>
        <begin position="514"/>
        <end position="572"/>
    </location>
</feature>
<organism evidence="7 8">
    <name type="scientific">Riccia fluitans</name>
    <dbReference type="NCBI Taxonomy" id="41844"/>
    <lineage>
        <taxon>Eukaryota</taxon>
        <taxon>Viridiplantae</taxon>
        <taxon>Streptophyta</taxon>
        <taxon>Embryophyta</taxon>
        <taxon>Marchantiophyta</taxon>
        <taxon>Marchantiopsida</taxon>
        <taxon>Marchantiidae</taxon>
        <taxon>Marchantiales</taxon>
        <taxon>Ricciaceae</taxon>
        <taxon>Riccia</taxon>
    </lineage>
</organism>
<feature type="region of interest" description="Disordered" evidence="5">
    <location>
        <begin position="781"/>
        <end position="852"/>
    </location>
</feature>
<dbReference type="AlphaFoldDB" id="A0ABD1YNI0"/>
<dbReference type="PROSITE" id="PS51999">
    <property type="entry name" value="ZF_GRF"/>
    <property type="match status" value="2"/>
</dbReference>
<evidence type="ECO:0000256" key="1">
    <source>
        <dbReference type="ARBA" id="ARBA00022723"/>
    </source>
</evidence>
<name>A0ABD1YNI0_9MARC</name>
<dbReference type="GO" id="GO:0008270">
    <property type="term" value="F:zinc ion binding"/>
    <property type="evidence" value="ECO:0007669"/>
    <property type="project" value="UniProtKB-KW"/>
</dbReference>
<reference evidence="7 8" key="1">
    <citation type="submission" date="2024-09" db="EMBL/GenBank/DDBJ databases">
        <title>Chromosome-scale assembly of Riccia fluitans.</title>
        <authorList>
            <person name="Paukszto L."/>
            <person name="Sawicki J."/>
            <person name="Karawczyk K."/>
            <person name="Piernik-Szablinska J."/>
            <person name="Szczecinska M."/>
            <person name="Mazdziarz M."/>
        </authorList>
    </citation>
    <scope>NUCLEOTIDE SEQUENCE [LARGE SCALE GENOMIC DNA]</scope>
    <source>
        <strain evidence="7">Rf_01</strain>
        <tissue evidence="7">Aerial parts of the thallus</tissue>
    </source>
</reference>
<sequence>MQLLIPAPSDDPILVPLPGTFHSPSESTGIDRSSSGSSALPGITLADETFSDDVDAPIKVTGDEIPMTDEVVGGAEDDVTPWTGFEKFSFFETTGIISDLDEAVEITGENVTHSSSGLERFSVVETPGFTSDLHVPVADKYVEVTGDKVPSSDKALDVTVGYTMNCSNEPHSLVREGPRGIIEVDLRPEIGPETRESVAEVTPTDNVPAAIREEADANIFGSQSPAKCSGDETSRVVPSVSFCMQPVISLEKRLSGSAKDASLPVAIRTLPLVPSREVAHEQRIDATMLTSYPCDDREGLPSDEVVNKASVEYHEGGCASENNFALGNSITGAELENCDRLGVFADPSVSPDVALTHVDKDFSNTTTRLVDSDVGTQQLMLTEGDSFAVEAGGNEMTVAVKKKLQTKRKKLTDQNIEAEKKKIGLPVLEPVLVGTRLEEATSTRDLGAVLGDAEIHGPEDVSRILNGARNSTVEAETSAHCQAVGKGFSKADDVEEIPSGLTSADQTHGHSLICNCGKPAVLKTVGYKSRNRGLRYYSCERYKPTFLTRKRNRKLEIQNLTSCRFFQWLDSPRVTVEDKKEIRIQKKRPLEQIVADGKAATSYYSTRSAAKHEYLEHEAEKSRGLVPEGVTPVLGFSEELKLSRKKLKLNGVDPFLPDCVAFSTRASAARKRKGPCVIDDPGSSSCGGESSSYEVSMGDWTDSQPGKVARSGKFEAHNNDTPAQTYSRRAKTSLPSGRLCAFKPRPKSVGKLERATADTNHVRKLLPVSLAYQKSREVVLEESSEEEVSGDHKEEASDEEGHFVGVSSSPDDEECVETPSSISVEGMQTDAKSRGRGEAYSETRSGTLAKSSGKLENSIHSLSAVRDDASGAETSLAGNLVDSSTNRQAQWLEVPLTCPFENKEAGCPPAVSGQPTVQHGFDQCGKFSDTHGVIVNFPTPSKVGERRTVASSTLLIVKEKASLAVRKKKCLRRNIDSQGVARIRSTNQLHKLSERGHVSDSDNEETGPKGYRGLRSLKEMLSRESSDGTVADHEVTDQSQPPLCECKTARRPAVLKTVLSKSPNQGLRYWVCVNHRPLYRRKSLWQGVPKDESCKFFRWLDPPRSQLVVSYSQSKKKQLAATRRPNENGRR</sequence>
<evidence type="ECO:0000259" key="6">
    <source>
        <dbReference type="PROSITE" id="PS51999"/>
    </source>
</evidence>
<keyword evidence="3" id="KW-0862">Zinc</keyword>
<keyword evidence="8" id="KW-1185">Reference proteome</keyword>
<accession>A0ABD1YNI0</accession>
<dbReference type="InterPro" id="IPR010666">
    <property type="entry name" value="Znf_GRF"/>
</dbReference>
<protein>
    <recommendedName>
        <fullName evidence="6">GRF-type domain-containing protein</fullName>
    </recommendedName>
</protein>
<keyword evidence="1" id="KW-0479">Metal-binding</keyword>
<keyword evidence="2 4" id="KW-0863">Zinc-finger</keyword>
<feature type="compositionally biased region" description="Basic and acidic residues" evidence="5">
    <location>
        <begin position="831"/>
        <end position="841"/>
    </location>
</feature>
<evidence type="ECO:0000313" key="8">
    <source>
        <dbReference type="Proteomes" id="UP001605036"/>
    </source>
</evidence>
<evidence type="ECO:0000256" key="3">
    <source>
        <dbReference type="ARBA" id="ARBA00022833"/>
    </source>
</evidence>